<feature type="compositionally biased region" description="Polar residues" evidence="1">
    <location>
        <begin position="35"/>
        <end position="44"/>
    </location>
</feature>
<name>A0A382XKH7_9ZZZZ</name>
<proteinExistence type="predicted"/>
<feature type="region of interest" description="Disordered" evidence="1">
    <location>
        <begin position="31"/>
        <end position="55"/>
    </location>
</feature>
<evidence type="ECO:0000313" key="2">
    <source>
        <dbReference type="EMBL" id="SVD71453.1"/>
    </source>
</evidence>
<evidence type="ECO:0000256" key="1">
    <source>
        <dbReference type="SAM" id="MobiDB-lite"/>
    </source>
</evidence>
<sequence length="104" mass="11431">MAEISINGGKLVSTLKREFKAEYGLTLDVKKGRSNHSASPSKRLSQIRDPKAKGGKPFKINARMLVGNLEKKFEAMGVKVNIKKRTGGFVSNDVTLQSVRADKK</sequence>
<dbReference type="EMBL" id="UINC01168427">
    <property type="protein sequence ID" value="SVD71453.1"/>
    <property type="molecule type" value="Genomic_DNA"/>
</dbReference>
<protein>
    <submittedName>
        <fullName evidence="2">Uncharacterized protein</fullName>
    </submittedName>
</protein>
<gene>
    <name evidence="2" type="ORF">METZ01_LOCUS424307</name>
</gene>
<dbReference type="AlphaFoldDB" id="A0A382XKH7"/>
<organism evidence="2">
    <name type="scientific">marine metagenome</name>
    <dbReference type="NCBI Taxonomy" id="408172"/>
    <lineage>
        <taxon>unclassified sequences</taxon>
        <taxon>metagenomes</taxon>
        <taxon>ecological metagenomes</taxon>
    </lineage>
</organism>
<accession>A0A382XKH7</accession>
<reference evidence="2" key="1">
    <citation type="submission" date="2018-05" db="EMBL/GenBank/DDBJ databases">
        <authorList>
            <person name="Lanie J.A."/>
            <person name="Ng W.-L."/>
            <person name="Kazmierczak K.M."/>
            <person name="Andrzejewski T.M."/>
            <person name="Davidsen T.M."/>
            <person name="Wayne K.J."/>
            <person name="Tettelin H."/>
            <person name="Glass J.I."/>
            <person name="Rusch D."/>
            <person name="Podicherti R."/>
            <person name="Tsui H.-C.T."/>
            <person name="Winkler M.E."/>
        </authorList>
    </citation>
    <scope>NUCLEOTIDE SEQUENCE</scope>
</reference>